<evidence type="ECO:0000313" key="4">
    <source>
        <dbReference type="Proteomes" id="UP000192343"/>
    </source>
</evidence>
<reference evidence="3 4" key="1">
    <citation type="submission" date="2017-03" db="EMBL/GenBank/DDBJ databases">
        <title>Draft Genome sequence of Marispirochaeta sp. strain JC444.</title>
        <authorList>
            <person name="Shivani Y."/>
            <person name="Subhash Y."/>
            <person name="Sasikala C."/>
            <person name="Ramana C."/>
        </authorList>
    </citation>
    <scope>NUCLEOTIDE SEQUENCE [LARGE SCALE GENOMIC DNA]</scope>
    <source>
        <strain evidence="3 4">JC444</strain>
    </source>
</reference>
<feature type="coiled-coil region" evidence="1">
    <location>
        <begin position="34"/>
        <end position="61"/>
    </location>
</feature>
<keyword evidence="2" id="KW-0812">Transmembrane</keyword>
<gene>
    <name evidence="3" type="ORF">B4O97_04160</name>
</gene>
<comment type="caution">
    <text evidence="3">The sequence shown here is derived from an EMBL/GenBank/DDBJ whole genome shotgun (WGS) entry which is preliminary data.</text>
</comment>
<keyword evidence="2" id="KW-1133">Transmembrane helix</keyword>
<evidence type="ECO:0000256" key="1">
    <source>
        <dbReference type="SAM" id="Coils"/>
    </source>
</evidence>
<accession>A0A1Y1S1L4</accession>
<keyword evidence="1" id="KW-0175">Coiled coil</keyword>
<dbReference type="OrthoDB" id="9881830at2"/>
<dbReference type="AlphaFoldDB" id="A0A1Y1S1L4"/>
<feature type="transmembrane region" description="Helical" evidence="2">
    <location>
        <begin position="12"/>
        <end position="32"/>
    </location>
</feature>
<organism evidence="3 4">
    <name type="scientific">Marispirochaeta aestuarii</name>
    <dbReference type="NCBI Taxonomy" id="1963862"/>
    <lineage>
        <taxon>Bacteria</taxon>
        <taxon>Pseudomonadati</taxon>
        <taxon>Spirochaetota</taxon>
        <taxon>Spirochaetia</taxon>
        <taxon>Spirochaetales</taxon>
        <taxon>Spirochaetaceae</taxon>
        <taxon>Marispirochaeta</taxon>
    </lineage>
</organism>
<dbReference type="Proteomes" id="UP000192343">
    <property type="component" value="Unassembled WGS sequence"/>
</dbReference>
<sequence>MKRGSDAMHYSLAEFAYILFFLSVWAALLVYGRYQAVAVQYQNAREEISLLTEEVNYLNEVLAEKENAVVPCWRRPDKAIPEVAGVIAIHSSTIYTLTRNPGDDRDAFAAPPETRDTILKTRTAAFFKEELAYAREKNCYIRVRIENHTNDFSLYKGMAQVLAGLGIVVVNE</sequence>
<evidence type="ECO:0000256" key="2">
    <source>
        <dbReference type="SAM" id="Phobius"/>
    </source>
</evidence>
<evidence type="ECO:0000313" key="3">
    <source>
        <dbReference type="EMBL" id="ORC37392.1"/>
    </source>
</evidence>
<keyword evidence="2" id="KW-0472">Membrane</keyword>
<proteinExistence type="predicted"/>
<keyword evidence="4" id="KW-1185">Reference proteome</keyword>
<dbReference type="EMBL" id="MWQY01000003">
    <property type="protein sequence ID" value="ORC37392.1"/>
    <property type="molecule type" value="Genomic_DNA"/>
</dbReference>
<dbReference type="STRING" id="1963862.B4O97_04160"/>
<name>A0A1Y1S1L4_9SPIO</name>
<protein>
    <submittedName>
        <fullName evidence="3">Uncharacterized protein</fullName>
    </submittedName>
</protein>
<dbReference type="RefSeq" id="WP_083048616.1">
    <property type="nucleotide sequence ID" value="NZ_MWQY01000003.1"/>
</dbReference>